<dbReference type="EMBL" id="JAPXGO010000012">
    <property type="protein sequence ID" value="MCZ6160639.1"/>
    <property type="molecule type" value="Genomic_DNA"/>
</dbReference>
<evidence type="ECO:0000313" key="2">
    <source>
        <dbReference type="Proteomes" id="UP001075225"/>
    </source>
</evidence>
<proteinExistence type="predicted"/>
<dbReference type="RefSeq" id="WP_269483930.1">
    <property type="nucleotide sequence ID" value="NZ_JAPXGO010000012.1"/>
</dbReference>
<evidence type="ECO:0008006" key="3">
    <source>
        <dbReference type="Google" id="ProtNLM"/>
    </source>
</evidence>
<gene>
    <name evidence="1" type="ORF">O6B32_09145</name>
</gene>
<dbReference type="AlphaFoldDB" id="A0A9Q4KPZ7"/>
<organism evidence="1 2">
    <name type="scientific">Campylobacter ureolyticus</name>
    <dbReference type="NCBI Taxonomy" id="827"/>
    <lineage>
        <taxon>Bacteria</taxon>
        <taxon>Pseudomonadati</taxon>
        <taxon>Campylobacterota</taxon>
        <taxon>Epsilonproteobacteria</taxon>
        <taxon>Campylobacterales</taxon>
        <taxon>Campylobacteraceae</taxon>
        <taxon>Campylobacter</taxon>
    </lineage>
</organism>
<name>A0A9Q4KPZ7_9BACT</name>
<protein>
    <recommendedName>
        <fullName evidence="3">HNH endonuclease</fullName>
    </recommendedName>
</protein>
<accession>A0A9Q4KPZ7</accession>
<dbReference type="Proteomes" id="UP001075225">
    <property type="component" value="Unassembled WGS sequence"/>
</dbReference>
<sequence>MKPLKKPDINKIEIYNASCNSIKDKAKANKLLKYLYIYLLNICDYQRIIQNNNDNDIRMPIYMKNFVNYEDMKNDIKNLYKCLINNKEPRKYYNRIMDNTNLRICPNCGVGVVSTLDHYLPKDKFSIFSVYPNNLIPCCRDCNTNKSNKLDRVIHPYFDDFSKYPWLYAKLNWQKYCINFYVDVPKEYTKYKLKIETSFEIFCLNELYSANAISEIIPYMQYLKEENLSCKDIEQELKIKYNMQNKVDVNSWKTALYRCLYEDKLFHSNYKEILNK</sequence>
<reference evidence="1" key="1">
    <citation type="submission" date="2022-12" db="EMBL/GenBank/DDBJ databases">
        <title>Species Delineation and Comparative Genomics within the Campylobacter ureolyticus Complex.</title>
        <authorList>
            <person name="Maki J."/>
            <person name="Howard M."/>
            <person name="Connelly S."/>
            <person name="Hardy D.J."/>
            <person name="Cameron A."/>
        </authorList>
    </citation>
    <scope>NUCLEOTIDE SEQUENCE</scope>
    <source>
        <strain evidence="1">URMC_787</strain>
    </source>
</reference>
<evidence type="ECO:0000313" key="1">
    <source>
        <dbReference type="EMBL" id="MCZ6160639.1"/>
    </source>
</evidence>
<comment type="caution">
    <text evidence="1">The sequence shown here is derived from an EMBL/GenBank/DDBJ whole genome shotgun (WGS) entry which is preliminary data.</text>
</comment>
<dbReference type="Gene3D" id="1.10.30.50">
    <property type="match status" value="1"/>
</dbReference>